<evidence type="ECO:0000256" key="2">
    <source>
        <dbReference type="ARBA" id="ARBA00005297"/>
    </source>
</evidence>
<keyword evidence="4 7" id="KW-0413">Isomerase</keyword>
<proteinExistence type="inferred from homology"/>
<dbReference type="Proteomes" id="UP000625574">
    <property type="component" value="Unassembled WGS sequence"/>
</dbReference>
<dbReference type="GO" id="GO:0008909">
    <property type="term" value="F:isochorismate synthase activity"/>
    <property type="evidence" value="ECO:0007669"/>
    <property type="project" value="UniProtKB-EC"/>
</dbReference>
<evidence type="ECO:0000259" key="6">
    <source>
        <dbReference type="Pfam" id="PF00425"/>
    </source>
</evidence>
<evidence type="ECO:0000256" key="5">
    <source>
        <dbReference type="ARBA" id="ARBA00041564"/>
    </source>
</evidence>
<evidence type="ECO:0000256" key="3">
    <source>
        <dbReference type="ARBA" id="ARBA00012824"/>
    </source>
</evidence>
<dbReference type="InterPro" id="IPR015890">
    <property type="entry name" value="Chorismate_C"/>
</dbReference>
<name>A0ABS0VU52_9CORY</name>
<organism evidence="7 8">
    <name type="scientific">Corynebacterium marambiense</name>
    <dbReference type="NCBI Taxonomy" id="2765364"/>
    <lineage>
        <taxon>Bacteria</taxon>
        <taxon>Bacillati</taxon>
        <taxon>Actinomycetota</taxon>
        <taxon>Actinomycetes</taxon>
        <taxon>Mycobacteriales</taxon>
        <taxon>Corynebacteriaceae</taxon>
        <taxon>Corynebacterium</taxon>
    </lineage>
</organism>
<comment type="caution">
    <text evidence="7">The sequence shown here is derived from an EMBL/GenBank/DDBJ whole genome shotgun (WGS) entry which is preliminary data.</text>
</comment>
<dbReference type="NCBIfam" id="TIGR00543">
    <property type="entry name" value="isochor_syn"/>
    <property type="match status" value="1"/>
</dbReference>
<dbReference type="PRINTS" id="PR00095">
    <property type="entry name" value="ANTSNTHASEI"/>
</dbReference>
<evidence type="ECO:0000256" key="1">
    <source>
        <dbReference type="ARBA" id="ARBA00000799"/>
    </source>
</evidence>
<dbReference type="SUPFAM" id="SSF56322">
    <property type="entry name" value="ADC synthase"/>
    <property type="match status" value="1"/>
</dbReference>
<dbReference type="EC" id="5.4.4.2" evidence="3"/>
<gene>
    <name evidence="7" type="ORF">JDV76_04765</name>
</gene>
<evidence type="ECO:0000313" key="7">
    <source>
        <dbReference type="EMBL" id="MBI9000285.1"/>
    </source>
</evidence>
<dbReference type="PANTHER" id="PTHR42839:SF2">
    <property type="entry name" value="ISOCHORISMATE SYNTHASE ENTC"/>
    <property type="match status" value="1"/>
</dbReference>
<sequence>MPNSRPVTAPDFLLSRAHGSVRTQGSRDTFDDPWDAVSALRAGRHDMIVGALPFDPEALCALTVPESIIRSDSPLEPHAHYRFGPGSQLNAHLAGVDPDEKTHLSRVSAAVRTITRTPLQKVVLARAVDIAFDPPVDPLLVAARLIDHSANRDGFIADLSPAGGRFTGRLLVGSSPEVLVRKHGSTVSAYPLAGSAARLADRDRDCLVGQQLRTSTKDLAEHRFVVDALAAALSPLCSSLDVPIHPELTRTNEMWHLATPISGRLKDKRTTALELALAVHPTPAVCGTPTEAAQAVISAAESDRGFYAGAVGWCDSTGDGEYMVAIRCAEVSADGMTARTWAGGGIIGDSDPQAELEETTAKLRTVLHALGIS</sequence>
<comment type="catalytic activity">
    <reaction evidence="1">
        <text>chorismate = isochorismate</text>
        <dbReference type="Rhea" id="RHEA:18985"/>
        <dbReference type="ChEBI" id="CHEBI:29748"/>
        <dbReference type="ChEBI" id="CHEBI:29780"/>
        <dbReference type="EC" id="5.4.4.2"/>
    </reaction>
</comment>
<dbReference type="Pfam" id="PF00425">
    <property type="entry name" value="Chorismate_bind"/>
    <property type="match status" value="1"/>
</dbReference>
<dbReference type="InterPro" id="IPR004561">
    <property type="entry name" value="IsoChor_synthase"/>
</dbReference>
<protein>
    <recommendedName>
        <fullName evidence="3">isochorismate synthase</fullName>
        <ecNumber evidence="3">5.4.4.2</ecNumber>
    </recommendedName>
    <alternativeName>
        <fullName evidence="5">Isochorismate mutase</fullName>
    </alternativeName>
</protein>
<dbReference type="InterPro" id="IPR005801">
    <property type="entry name" value="ADC_synthase"/>
</dbReference>
<dbReference type="PANTHER" id="PTHR42839">
    <property type="entry name" value="ISOCHORISMATE SYNTHASE ENTC"/>
    <property type="match status" value="1"/>
</dbReference>
<dbReference type="Gene3D" id="3.60.120.10">
    <property type="entry name" value="Anthranilate synthase"/>
    <property type="match status" value="1"/>
</dbReference>
<dbReference type="InterPro" id="IPR019999">
    <property type="entry name" value="Anth_synth_I-like"/>
</dbReference>
<comment type="similarity">
    <text evidence="2">Belongs to the isochorismate synthase family.</text>
</comment>
<dbReference type="RefSeq" id="WP_198735722.1">
    <property type="nucleotide sequence ID" value="NZ_JAEIOT010000005.1"/>
</dbReference>
<accession>A0ABS0VU52</accession>
<evidence type="ECO:0000256" key="4">
    <source>
        <dbReference type="ARBA" id="ARBA00023235"/>
    </source>
</evidence>
<dbReference type="EMBL" id="JAEIOT010000005">
    <property type="protein sequence ID" value="MBI9000285.1"/>
    <property type="molecule type" value="Genomic_DNA"/>
</dbReference>
<feature type="domain" description="Chorismate-utilising enzyme C-terminal" evidence="6">
    <location>
        <begin position="100"/>
        <end position="362"/>
    </location>
</feature>
<reference evidence="7 8" key="1">
    <citation type="submission" date="2020-12" db="EMBL/GenBank/DDBJ databases">
        <title>Genome public.</title>
        <authorList>
            <person name="Sun Q."/>
        </authorList>
    </citation>
    <scope>NUCLEOTIDE SEQUENCE [LARGE SCALE GENOMIC DNA]</scope>
    <source>
        <strain evidence="7 8">CCM 8864</strain>
    </source>
</reference>
<keyword evidence="8" id="KW-1185">Reference proteome</keyword>
<evidence type="ECO:0000313" key="8">
    <source>
        <dbReference type="Proteomes" id="UP000625574"/>
    </source>
</evidence>